<keyword evidence="3" id="KW-1185">Reference proteome</keyword>
<organism evidence="2 3">
    <name type="scientific">Corynespora cassiicola Philippines</name>
    <dbReference type="NCBI Taxonomy" id="1448308"/>
    <lineage>
        <taxon>Eukaryota</taxon>
        <taxon>Fungi</taxon>
        <taxon>Dikarya</taxon>
        <taxon>Ascomycota</taxon>
        <taxon>Pezizomycotina</taxon>
        <taxon>Dothideomycetes</taxon>
        <taxon>Pleosporomycetidae</taxon>
        <taxon>Pleosporales</taxon>
        <taxon>Corynesporascaceae</taxon>
        <taxon>Corynespora</taxon>
    </lineage>
</organism>
<sequence length="560" mass="65301">MDTIVESWSWQPRARSTSFSRTAKESPEQRRHRHSHLRCGDARLWSKLIWRDYMLENVKTQHVPGGKRPFRSVPSPHLGNLENGIHSILRRENWILGGGLVYHDDMIFERMQPALRLATKFLTVPSILRLWLRILPSHSGERRKHPNVENWYLPEPELGWATEDATLKVLAAEMEKLAAEIKFSFAAIDTDQYQTTIHGSHLFPGQYIQNVMFKGDTSLIADAEGFHRILLNVAYADYLSQDETSENRTEECDIRTQFYLAVTLAHEISHAFCARYWLPPGDEIYVEPYYNLEQGEPEIGSGIQDTLFGMKFDACVHPKRGVSIEAARWLHAWVGKKSIWTYPRIVYPIETLWLHKFFTEEFWDAVSWARNNALDEFKIPTSVKQWVAWDTETKARKPKNRRREGKKDALKKNWAWYAADDLDEVNRVGYWQERECQDLVEKIVAERRHVPVQVLTSWLDKKSIDTKTKERGKLIFSVKFADGKQEWIECYDTLDFNHLLEDYFVRKPKADGLEWFKSVLNPPFSGATAANRKHPLSDGAYQNDDYSDRSCPNKRAKSEP</sequence>
<protein>
    <submittedName>
        <fullName evidence="2">Uncharacterized protein</fullName>
    </submittedName>
</protein>
<dbReference type="OrthoDB" id="10254945at2759"/>
<dbReference type="AlphaFoldDB" id="A0A2T2NLZ4"/>
<dbReference type="STRING" id="1448308.A0A2T2NLZ4"/>
<evidence type="ECO:0000313" key="2">
    <source>
        <dbReference type="EMBL" id="PSN66453.1"/>
    </source>
</evidence>
<dbReference type="Proteomes" id="UP000240883">
    <property type="component" value="Unassembled WGS sequence"/>
</dbReference>
<evidence type="ECO:0000256" key="1">
    <source>
        <dbReference type="SAM" id="MobiDB-lite"/>
    </source>
</evidence>
<dbReference type="EMBL" id="KZ678136">
    <property type="protein sequence ID" value="PSN66453.1"/>
    <property type="molecule type" value="Genomic_DNA"/>
</dbReference>
<proteinExistence type="predicted"/>
<accession>A0A2T2NLZ4</accession>
<gene>
    <name evidence="2" type="ORF">BS50DRAFT_589186</name>
</gene>
<evidence type="ECO:0000313" key="3">
    <source>
        <dbReference type="Proteomes" id="UP000240883"/>
    </source>
</evidence>
<reference evidence="2 3" key="1">
    <citation type="journal article" date="2018" name="Front. Microbiol.">
        <title>Genome-Wide Analysis of Corynespora cassiicola Leaf Fall Disease Putative Effectors.</title>
        <authorList>
            <person name="Lopez D."/>
            <person name="Ribeiro S."/>
            <person name="Label P."/>
            <person name="Fumanal B."/>
            <person name="Venisse J.S."/>
            <person name="Kohler A."/>
            <person name="de Oliveira R.R."/>
            <person name="Labutti K."/>
            <person name="Lipzen A."/>
            <person name="Lail K."/>
            <person name="Bauer D."/>
            <person name="Ohm R.A."/>
            <person name="Barry K.W."/>
            <person name="Spatafora J."/>
            <person name="Grigoriev I.V."/>
            <person name="Martin F.M."/>
            <person name="Pujade-Renaud V."/>
        </authorList>
    </citation>
    <scope>NUCLEOTIDE SEQUENCE [LARGE SCALE GENOMIC DNA]</scope>
    <source>
        <strain evidence="2 3">Philippines</strain>
    </source>
</reference>
<name>A0A2T2NLZ4_CORCC</name>
<feature type="region of interest" description="Disordered" evidence="1">
    <location>
        <begin position="527"/>
        <end position="560"/>
    </location>
</feature>